<evidence type="ECO:0000256" key="11">
    <source>
        <dbReference type="ARBA" id="ARBA00023014"/>
    </source>
</evidence>
<keyword evidence="10" id="KW-0408">Iron</keyword>
<evidence type="ECO:0000256" key="12">
    <source>
        <dbReference type="ARBA" id="ARBA00049518"/>
    </source>
</evidence>
<comment type="catalytic activity">
    <reaction evidence="12">
        <text>hydrogen sulfide + 6 oxidized [2Fe-2S]-[ferredoxin] + 3 H2O = sulfite + 6 reduced [2Fe-2S]-[ferredoxin] + 7 H(+)</text>
        <dbReference type="Rhea" id="RHEA:23132"/>
        <dbReference type="Rhea" id="RHEA-COMP:10000"/>
        <dbReference type="Rhea" id="RHEA-COMP:10001"/>
        <dbReference type="ChEBI" id="CHEBI:15377"/>
        <dbReference type="ChEBI" id="CHEBI:15378"/>
        <dbReference type="ChEBI" id="CHEBI:17359"/>
        <dbReference type="ChEBI" id="CHEBI:29919"/>
        <dbReference type="ChEBI" id="CHEBI:33737"/>
        <dbReference type="ChEBI" id="CHEBI:33738"/>
        <dbReference type="EC" id="1.8.7.1"/>
    </reaction>
</comment>
<comment type="similarity">
    <text evidence="3">Belongs to the nitrite and sulfite reductase 4Fe-4S domain family.</text>
</comment>
<keyword evidence="8" id="KW-0883">Thioether bond</keyword>
<dbReference type="NCBIfam" id="NF010029">
    <property type="entry name" value="PRK13504.1"/>
    <property type="match status" value="1"/>
</dbReference>
<dbReference type="EMBL" id="CP017675">
    <property type="protein sequence ID" value="APB32897.1"/>
    <property type="molecule type" value="Genomic_DNA"/>
</dbReference>
<keyword evidence="6" id="KW-0349">Heme</keyword>
<dbReference type="PROSITE" id="PS00365">
    <property type="entry name" value="NIR_SIR"/>
    <property type="match status" value="1"/>
</dbReference>
<dbReference type="InterPro" id="IPR006067">
    <property type="entry name" value="NO2/SO3_Rdtase_4Fe4S_dom"/>
</dbReference>
<dbReference type="FunFam" id="3.30.413.10:FF:000014">
    <property type="entry name" value="Sulfite reductase [ferredoxin], chloroplastic"/>
    <property type="match status" value="1"/>
</dbReference>
<dbReference type="Gene3D" id="3.30.413.10">
    <property type="entry name" value="Sulfite Reductase Hemoprotein, domain 1"/>
    <property type="match status" value="2"/>
</dbReference>
<comment type="cofactor">
    <cofactor evidence="2">
        <name>[4Fe-4S] cluster</name>
        <dbReference type="ChEBI" id="CHEBI:49883"/>
    </cofactor>
</comment>
<evidence type="ECO:0000256" key="1">
    <source>
        <dbReference type="ARBA" id="ARBA00001929"/>
    </source>
</evidence>
<dbReference type="PANTHER" id="PTHR11493:SF47">
    <property type="entry name" value="SULFITE REDUCTASE [NADPH] SUBUNIT BETA"/>
    <property type="match status" value="1"/>
</dbReference>
<evidence type="ECO:0000313" key="17">
    <source>
        <dbReference type="Proteomes" id="UP000180235"/>
    </source>
</evidence>
<comment type="cofactor">
    <cofactor evidence="1">
        <name>siroheme</name>
        <dbReference type="ChEBI" id="CHEBI:60052"/>
    </cofactor>
</comment>
<proteinExistence type="inferred from homology"/>
<accession>A0A1J0AAG5</accession>
<dbReference type="AlphaFoldDB" id="A0A1J0AAG5"/>
<evidence type="ECO:0000256" key="4">
    <source>
        <dbReference type="ARBA" id="ARBA00012353"/>
    </source>
</evidence>
<evidence type="ECO:0000256" key="7">
    <source>
        <dbReference type="ARBA" id="ARBA00022723"/>
    </source>
</evidence>
<dbReference type="EC" id="1.8.7.1" evidence="4"/>
<dbReference type="Pfam" id="PF01077">
    <property type="entry name" value="NIR_SIR"/>
    <property type="match status" value="2"/>
</dbReference>
<dbReference type="GO" id="GO:0009337">
    <property type="term" value="C:sulfite reductase complex (NADPH)"/>
    <property type="evidence" value="ECO:0007669"/>
    <property type="project" value="TreeGrafter"/>
</dbReference>
<dbReference type="GO" id="GO:0000103">
    <property type="term" value="P:sulfate assimilation"/>
    <property type="evidence" value="ECO:0007669"/>
    <property type="project" value="TreeGrafter"/>
</dbReference>
<dbReference type="InterPro" id="IPR005117">
    <property type="entry name" value="NiRdtase/SiRdtase_haem-b_fer"/>
</dbReference>
<keyword evidence="9 16" id="KW-0560">Oxidoreductase</keyword>
<evidence type="ECO:0000256" key="2">
    <source>
        <dbReference type="ARBA" id="ARBA00001966"/>
    </source>
</evidence>
<dbReference type="GO" id="GO:0046872">
    <property type="term" value="F:metal ion binding"/>
    <property type="evidence" value="ECO:0007669"/>
    <property type="project" value="UniProtKB-KW"/>
</dbReference>
<organism evidence="16 17">
    <name type="scientific">Gloeomargarita lithophora Alchichica-D10</name>
    <dbReference type="NCBI Taxonomy" id="1188229"/>
    <lineage>
        <taxon>Bacteria</taxon>
        <taxon>Bacillati</taxon>
        <taxon>Cyanobacteriota</taxon>
        <taxon>Cyanophyceae</taxon>
        <taxon>Gloeomargaritales</taxon>
        <taxon>Gloeomargaritaceae</taxon>
        <taxon>Gloeomargarita</taxon>
    </lineage>
</organism>
<keyword evidence="17" id="KW-1185">Reference proteome</keyword>
<dbReference type="KEGG" id="glt:GlitD10_0583"/>
<dbReference type="GO" id="GO:0050311">
    <property type="term" value="F:sulfite reductase (ferredoxin) activity"/>
    <property type="evidence" value="ECO:0007669"/>
    <property type="project" value="UniProtKB-EC"/>
</dbReference>
<dbReference type="OrthoDB" id="9803707at2"/>
<dbReference type="InterPro" id="IPR006066">
    <property type="entry name" value="NO2/SO3_Rdtase_FeS/sirohaem_BS"/>
</dbReference>
<dbReference type="GO" id="GO:0020037">
    <property type="term" value="F:heme binding"/>
    <property type="evidence" value="ECO:0007669"/>
    <property type="project" value="InterPro"/>
</dbReference>
<dbReference type="SUPFAM" id="SSF56014">
    <property type="entry name" value="Nitrite and sulphite reductase 4Fe-4S domain-like"/>
    <property type="match status" value="2"/>
</dbReference>
<dbReference type="PRINTS" id="PR00397">
    <property type="entry name" value="SIROHAEM"/>
</dbReference>
<evidence type="ECO:0000256" key="6">
    <source>
        <dbReference type="ARBA" id="ARBA00022617"/>
    </source>
</evidence>
<dbReference type="InterPro" id="IPR011787">
    <property type="entry name" value="SiR_ferredoxin-dep"/>
</dbReference>
<dbReference type="Pfam" id="PF03460">
    <property type="entry name" value="NIR_SIR_ferr"/>
    <property type="match status" value="2"/>
</dbReference>
<dbReference type="NCBIfam" id="TIGR02042">
    <property type="entry name" value="sir"/>
    <property type="match status" value="1"/>
</dbReference>
<dbReference type="GO" id="GO:0051539">
    <property type="term" value="F:4 iron, 4 sulfur cluster binding"/>
    <property type="evidence" value="ECO:0007669"/>
    <property type="project" value="UniProtKB-KW"/>
</dbReference>
<dbReference type="STRING" id="1188229.GlitD10_0583"/>
<keyword evidence="7" id="KW-0479">Metal-binding</keyword>
<feature type="domain" description="Nitrite/sulphite reductase 4Fe-4S" evidence="14">
    <location>
        <begin position="457"/>
        <end position="589"/>
    </location>
</feature>
<dbReference type="SUPFAM" id="SSF55124">
    <property type="entry name" value="Nitrite/Sulfite reductase N-terminal domain-like"/>
    <property type="match status" value="2"/>
</dbReference>
<keyword evidence="11" id="KW-0411">Iron-sulfur</keyword>
<sequence>MTGDTITGDTSTAVPPTDPAGRLPRGEAVKLASNYLQEPLATEARQPTRQFSEPAVQILKFHGSYQQDDRDKRRELRQQGLERDFSLMLRTRQPGGHVPAPLYATLSALADQYGNGTLRVTTRQTFQMHGVLKGNLQTVIEAIVRNMGSTLATCGDINRNVMAPPAPFRHRPSYRHAQEYARKLSDLLLPRTRSYYDLWIDDEQVEIPVLPQLEHLPKIHLDNPTEPLYGNQYLPRKFKCAITVPDDNSVDIYSQDIGLIVVTDTKGALRGFNILVGGGMGRTHNKEETFPLLGQPLGFAPVAEIETVMQAILAVQRDHGNRQDRKQARMKYLVHTWGIRKFRQKVQEYVGQKLKPWQKIPPFPPGLNYLGWQTQGDGKLFLGLSIPNGRIADTAEMQLKTALRLINEQFALPLQLSPTQDVILMDIDPHWRGKISEILRSHRVPLADDLSPFTRLAMACPALPTCGLAITESERVLPNLVQEVETLWGELGLGDTPLIIRMTGCPNGCARPYLAELGLVGTLPGHYQVWVGASANGDRLAQVLWEKMPLDGMTQVLKPIFTFYKQERYMGERFGDFCQRVGLTQLQQRAAES</sequence>
<feature type="region of interest" description="Disordered" evidence="13">
    <location>
        <begin position="1"/>
        <end position="24"/>
    </location>
</feature>
<evidence type="ECO:0000256" key="3">
    <source>
        <dbReference type="ARBA" id="ARBA00010429"/>
    </source>
</evidence>
<dbReference type="InterPro" id="IPR045854">
    <property type="entry name" value="NO2/SO3_Rdtase_4Fe4S_sf"/>
</dbReference>
<dbReference type="InterPro" id="IPR036136">
    <property type="entry name" value="Nit/Sulf_reduc_fer-like_dom_sf"/>
</dbReference>
<gene>
    <name evidence="16" type="primary">sir</name>
    <name evidence="16" type="ORF">GlitD10_0583</name>
</gene>
<dbReference type="Proteomes" id="UP000180235">
    <property type="component" value="Chromosome"/>
</dbReference>
<evidence type="ECO:0000256" key="5">
    <source>
        <dbReference type="ARBA" id="ARBA00022485"/>
    </source>
</evidence>
<feature type="domain" description="Nitrite/sulphite reductase 4Fe-4S" evidence="14">
    <location>
        <begin position="183"/>
        <end position="353"/>
    </location>
</feature>
<dbReference type="InterPro" id="IPR045169">
    <property type="entry name" value="NO2/SO3_Rdtase_4Fe4S_prot"/>
</dbReference>
<evidence type="ECO:0000256" key="10">
    <source>
        <dbReference type="ARBA" id="ARBA00023004"/>
    </source>
</evidence>
<evidence type="ECO:0000256" key="8">
    <source>
        <dbReference type="ARBA" id="ARBA00022784"/>
    </source>
</evidence>
<feature type="compositionally biased region" description="Polar residues" evidence="13">
    <location>
        <begin position="1"/>
        <end position="14"/>
    </location>
</feature>
<evidence type="ECO:0000256" key="9">
    <source>
        <dbReference type="ARBA" id="ARBA00023002"/>
    </source>
</evidence>
<evidence type="ECO:0000313" key="16">
    <source>
        <dbReference type="EMBL" id="APB32897.1"/>
    </source>
</evidence>
<evidence type="ECO:0000259" key="14">
    <source>
        <dbReference type="Pfam" id="PF01077"/>
    </source>
</evidence>
<dbReference type="GO" id="GO:0016002">
    <property type="term" value="F:sulfite reductase activity"/>
    <property type="evidence" value="ECO:0007669"/>
    <property type="project" value="TreeGrafter"/>
</dbReference>
<keyword evidence="5" id="KW-0004">4Fe-4S</keyword>
<dbReference type="PANTHER" id="PTHR11493">
    <property type="entry name" value="SULFITE REDUCTASE [NADPH] SUBUNIT BETA-RELATED"/>
    <property type="match status" value="1"/>
</dbReference>
<protein>
    <recommendedName>
        <fullName evidence="4">assimilatory sulfite reductase (ferredoxin)</fullName>
        <ecNumber evidence="4">1.8.7.1</ecNumber>
    </recommendedName>
</protein>
<name>A0A1J0AAG5_9CYAN</name>
<reference evidence="16 17" key="1">
    <citation type="submission" date="2016-10" db="EMBL/GenBank/DDBJ databases">
        <title>Description of Gloeomargarita lithophora gen. nov., sp. nov., a thylakoid-bearing basal-branching cyanobacterium with intracellular carbonates, and proposal for Gloeomargaritales ord. nov.</title>
        <authorList>
            <person name="Moreira D."/>
            <person name="Tavera R."/>
            <person name="Benzerara K."/>
            <person name="Skouri-Panet F."/>
            <person name="Couradeau E."/>
            <person name="Gerard E."/>
            <person name="Loussert C."/>
            <person name="Novelo E."/>
            <person name="Zivanovic Y."/>
            <person name="Lopez-Garcia P."/>
        </authorList>
    </citation>
    <scope>NUCLEOTIDE SEQUENCE [LARGE SCALE GENOMIC DNA]</scope>
    <source>
        <strain evidence="16 17">D10</strain>
    </source>
</reference>
<feature type="domain" description="Nitrite/Sulfite reductase ferredoxin-like" evidence="15">
    <location>
        <begin position="374"/>
        <end position="440"/>
    </location>
</feature>
<feature type="domain" description="Nitrite/Sulfite reductase ferredoxin-like" evidence="15">
    <location>
        <begin position="87"/>
        <end position="143"/>
    </location>
</feature>
<evidence type="ECO:0000256" key="13">
    <source>
        <dbReference type="SAM" id="MobiDB-lite"/>
    </source>
</evidence>
<evidence type="ECO:0000259" key="15">
    <source>
        <dbReference type="Pfam" id="PF03460"/>
    </source>
</evidence>
<dbReference type="RefSeq" id="WP_071453573.1">
    <property type="nucleotide sequence ID" value="NZ_CP017675.1"/>
</dbReference>